<evidence type="ECO:0000313" key="2">
    <source>
        <dbReference type="Proteomes" id="UP000038200"/>
    </source>
</evidence>
<dbReference type="Proteomes" id="UP000038200">
    <property type="component" value="Unassembled WGS sequence"/>
</dbReference>
<reference evidence="1 2" key="1">
    <citation type="submission" date="2015-01" db="EMBL/GenBank/DDBJ databases">
        <authorList>
            <person name="Xiang T."/>
            <person name="Song Y."/>
            <person name="Huang L."/>
            <person name="Wang B."/>
            <person name="Wu P."/>
        </authorList>
    </citation>
    <scope>NUCLEOTIDE SEQUENCE [LARGE SCALE GENOMIC DNA]</scope>
    <source>
        <strain evidence="1 2">CcD93</strain>
    </source>
</reference>
<protein>
    <submittedName>
        <fullName evidence="1">Uncharacterized protein</fullName>
    </submittedName>
</protein>
<gene>
    <name evidence="1" type="ORF">CCAND93_240002</name>
</gene>
<proteinExistence type="predicted"/>
<accession>A0A0B7IKH3</accession>
<name>A0A0B7IKH3_9FLAO</name>
<sequence length="49" mass="5636">MGVCALLIAKKREVNASMYFFIINMFSTLKNYLFKKLSVLENDISLGIF</sequence>
<dbReference type="EMBL" id="CDOL01000157">
    <property type="protein sequence ID" value="CEN52395.1"/>
    <property type="molecule type" value="Genomic_DNA"/>
</dbReference>
<dbReference type="AlphaFoldDB" id="A0A0B7IKH3"/>
<organism evidence="1 2">
    <name type="scientific">Capnocytophaga canis</name>
    <dbReference type="NCBI Taxonomy" id="1848903"/>
    <lineage>
        <taxon>Bacteria</taxon>
        <taxon>Pseudomonadati</taxon>
        <taxon>Bacteroidota</taxon>
        <taxon>Flavobacteriia</taxon>
        <taxon>Flavobacteriales</taxon>
        <taxon>Flavobacteriaceae</taxon>
        <taxon>Capnocytophaga</taxon>
    </lineage>
</organism>
<evidence type="ECO:0000313" key="1">
    <source>
        <dbReference type="EMBL" id="CEN52395.1"/>
    </source>
</evidence>